<comment type="caution">
    <text evidence="1">The sequence shown here is derived from an EMBL/GenBank/DDBJ whole genome shotgun (WGS) entry which is preliminary data.</text>
</comment>
<dbReference type="AlphaFoldDB" id="A0A1G1YA64"/>
<organism evidence="1 2">
    <name type="scientific">Candidatus Buchananbacteria bacterium RIFCSPHIGHO2_01_FULL_46_12</name>
    <dbReference type="NCBI Taxonomy" id="1797536"/>
    <lineage>
        <taxon>Bacteria</taxon>
        <taxon>Candidatus Buchananiibacteriota</taxon>
    </lineage>
</organism>
<protein>
    <submittedName>
        <fullName evidence="1">Uncharacterized protein</fullName>
    </submittedName>
</protein>
<proteinExistence type="predicted"/>
<accession>A0A1G1YA64</accession>
<evidence type="ECO:0000313" key="1">
    <source>
        <dbReference type="EMBL" id="OGY49094.1"/>
    </source>
</evidence>
<dbReference type="EMBL" id="MHIF01000005">
    <property type="protein sequence ID" value="OGY49094.1"/>
    <property type="molecule type" value="Genomic_DNA"/>
</dbReference>
<dbReference type="Proteomes" id="UP000178432">
    <property type="component" value="Unassembled WGS sequence"/>
</dbReference>
<evidence type="ECO:0000313" key="2">
    <source>
        <dbReference type="Proteomes" id="UP000178432"/>
    </source>
</evidence>
<reference evidence="1 2" key="1">
    <citation type="journal article" date="2016" name="Nat. Commun.">
        <title>Thousands of microbial genomes shed light on interconnected biogeochemical processes in an aquifer system.</title>
        <authorList>
            <person name="Anantharaman K."/>
            <person name="Brown C.T."/>
            <person name="Hug L.A."/>
            <person name="Sharon I."/>
            <person name="Castelle C.J."/>
            <person name="Probst A.J."/>
            <person name="Thomas B.C."/>
            <person name="Singh A."/>
            <person name="Wilkins M.J."/>
            <person name="Karaoz U."/>
            <person name="Brodie E.L."/>
            <person name="Williams K.H."/>
            <person name="Hubbard S.S."/>
            <person name="Banfield J.F."/>
        </authorList>
    </citation>
    <scope>NUCLEOTIDE SEQUENCE [LARGE SCALE GENOMIC DNA]</scope>
</reference>
<gene>
    <name evidence="1" type="ORF">A2663_04870</name>
</gene>
<sequence>MRVRLRPSAYAFSAFALAGYGVINQASADKSGYGEAKLAFEIKRKSLNFCSGFFLLFNQL</sequence>
<name>A0A1G1YA64_9BACT</name>